<dbReference type="GO" id="GO:0003677">
    <property type="term" value="F:DNA binding"/>
    <property type="evidence" value="ECO:0007669"/>
    <property type="project" value="UniProtKB-KW"/>
</dbReference>
<dbReference type="CDD" id="cd18807">
    <property type="entry name" value="SF1_C_UvrD"/>
    <property type="match status" value="1"/>
</dbReference>
<dbReference type="GO" id="GO:0033202">
    <property type="term" value="C:DNA helicase complex"/>
    <property type="evidence" value="ECO:0007669"/>
    <property type="project" value="TreeGrafter"/>
</dbReference>
<evidence type="ECO:0000256" key="6">
    <source>
        <dbReference type="ARBA" id="ARBA00023125"/>
    </source>
</evidence>
<evidence type="ECO:0000256" key="5">
    <source>
        <dbReference type="ARBA" id="ARBA00022840"/>
    </source>
</evidence>
<dbReference type="Pfam" id="PF21196">
    <property type="entry name" value="PcrA_UvrD_tudor"/>
    <property type="match status" value="1"/>
</dbReference>
<dbReference type="KEGG" id="aar:Acear_2058"/>
<dbReference type="InterPro" id="IPR005751">
    <property type="entry name" value="ATP-dep_DNA_helicase_PcrA"/>
</dbReference>
<dbReference type="FunFam" id="1.10.486.10:FF:000003">
    <property type="entry name" value="ATP-dependent DNA helicase"/>
    <property type="match status" value="1"/>
</dbReference>
<dbReference type="Pfam" id="PF00580">
    <property type="entry name" value="UvrD-helicase"/>
    <property type="match status" value="1"/>
</dbReference>
<dbReference type="EC" id="5.6.2.4" evidence="11"/>
<comment type="catalytic activity">
    <reaction evidence="9 11">
        <text>ATP + H2O = ADP + phosphate + H(+)</text>
        <dbReference type="Rhea" id="RHEA:13065"/>
        <dbReference type="ChEBI" id="CHEBI:15377"/>
        <dbReference type="ChEBI" id="CHEBI:15378"/>
        <dbReference type="ChEBI" id="CHEBI:30616"/>
        <dbReference type="ChEBI" id="CHEBI:43474"/>
        <dbReference type="ChEBI" id="CHEBI:456216"/>
        <dbReference type="EC" id="5.6.2.4"/>
    </reaction>
</comment>
<keyword evidence="7" id="KW-0413">Isomerase</keyword>
<comment type="catalytic activity">
    <reaction evidence="8">
        <text>Couples ATP hydrolysis with the unwinding of duplex DNA by translocating in the 3'-5' direction.</text>
        <dbReference type="EC" id="5.6.2.4"/>
    </reaction>
</comment>
<dbReference type="OrthoDB" id="9810135at2"/>
<keyword evidence="4 10" id="KW-0347">Helicase</keyword>
<dbReference type="AlphaFoldDB" id="D9QT48"/>
<feature type="domain" description="UvrD-like helicase ATP-binding" evidence="13">
    <location>
        <begin position="5"/>
        <end position="285"/>
    </location>
</feature>
<keyword evidence="5 10" id="KW-0067">ATP-binding</keyword>
<evidence type="ECO:0000256" key="1">
    <source>
        <dbReference type="ARBA" id="ARBA00009922"/>
    </source>
</evidence>
<evidence type="ECO:0000256" key="11">
    <source>
        <dbReference type="RuleBase" id="RU364053"/>
    </source>
</evidence>
<dbReference type="GO" id="GO:0009314">
    <property type="term" value="P:response to radiation"/>
    <property type="evidence" value="ECO:0007669"/>
    <property type="project" value="UniProtKB-ARBA"/>
</dbReference>
<dbReference type="Gene3D" id="1.10.10.160">
    <property type="match status" value="1"/>
</dbReference>
<dbReference type="GO" id="GO:0006260">
    <property type="term" value="P:DNA replication"/>
    <property type="evidence" value="ECO:0007669"/>
    <property type="project" value="InterPro"/>
</dbReference>
<evidence type="ECO:0000256" key="4">
    <source>
        <dbReference type="ARBA" id="ARBA00022806"/>
    </source>
</evidence>
<dbReference type="InterPro" id="IPR000212">
    <property type="entry name" value="DNA_helicase_UvrD/REP"/>
</dbReference>
<keyword evidence="3 10" id="KW-0378">Hydrolase</keyword>
<name>D9QT48_ACEAZ</name>
<dbReference type="CDD" id="cd17932">
    <property type="entry name" value="DEXQc_UvrD"/>
    <property type="match status" value="1"/>
</dbReference>
<dbReference type="NCBIfam" id="TIGR01073">
    <property type="entry name" value="pcrA"/>
    <property type="match status" value="1"/>
</dbReference>
<evidence type="ECO:0000313" key="16">
    <source>
        <dbReference type="Proteomes" id="UP000001661"/>
    </source>
</evidence>
<keyword evidence="6 11" id="KW-0238">DNA-binding</keyword>
<evidence type="ECO:0000256" key="12">
    <source>
        <dbReference type="SAM" id="MobiDB-lite"/>
    </source>
</evidence>
<dbReference type="STRING" id="574087.Acear_2058"/>
<dbReference type="PANTHER" id="PTHR11070">
    <property type="entry name" value="UVRD / RECB / PCRA DNA HELICASE FAMILY MEMBER"/>
    <property type="match status" value="1"/>
</dbReference>
<proteinExistence type="inferred from homology"/>
<dbReference type="GO" id="GO:0000725">
    <property type="term" value="P:recombinational repair"/>
    <property type="evidence" value="ECO:0007669"/>
    <property type="project" value="TreeGrafter"/>
</dbReference>
<dbReference type="RefSeq" id="WP_013278991.1">
    <property type="nucleotide sequence ID" value="NC_014378.1"/>
</dbReference>
<comment type="similarity">
    <text evidence="1 11">Belongs to the helicase family. UvrD subfamily.</text>
</comment>
<dbReference type="Gene3D" id="1.10.486.10">
    <property type="entry name" value="PCRA, domain 4"/>
    <property type="match status" value="1"/>
</dbReference>
<dbReference type="InterPro" id="IPR014017">
    <property type="entry name" value="DNA_helicase_UvrD-like_C"/>
</dbReference>
<evidence type="ECO:0000259" key="14">
    <source>
        <dbReference type="PROSITE" id="PS51217"/>
    </source>
</evidence>
<dbReference type="GO" id="GO:0043138">
    <property type="term" value="F:3'-5' DNA helicase activity"/>
    <property type="evidence" value="ECO:0007669"/>
    <property type="project" value="UniProtKB-EC"/>
</dbReference>
<dbReference type="GO" id="GO:0016887">
    <property type="term" value="F:ATP hydrolysis activity"/>
    <property type="evidence" value="ECO:0007669"/>
    <property type="project" value="RHEA"/>
</dbReference>
<dbReference type="PROSITE" id="PS51217">
    <property type="entry name" value="UVRD_HELICASE_CTER"/>
    <property type="match status" value="1"/>
</dbReference>
<reference evidence="15 16" key="1">
    <citation type="journal article" date="2010" name="Stand. Genomic Sci.">
        <title>Complete genome sequence of Acetohalobium arabaticum type strain (Z-7288).</title>
        <authorList>
            <person name="Sikorski J."/>
            <person name="Lapidus A."/>
            <person name="Chertkov O."/>
            <person name="Lucas S."/>
            <person name="Copeland A."/>
            <person name="Glavina Del Rio T."/>
            <person name="Nolan M."/>
            <person name="Tice H."/>
            <person name="Cheng J.F."/>
            <person name="Han C."/>
            <person name="Brambilla E."/>
            <person name="Pitluck S."/>
            <person name="Liolios K."/>
            <person name="Ivanova N."/>
            <person name="Mavromatis K."/>
            <person name="Mikhailova N."/>
            <person name="Pati A."/>
            <person name="Bruce D."/>
            <person name="Detter C."/>
            <person name="Tapia R."/>
            <person name="Goodwin L."/>
            <person name="Chen A."/>
            <person name="Palaniappan K."/>
            <person name="Land M."/>
            <person name="Hauser L."/>
            <person name="Chang Y.J."/>
            <person name="Jeffries C.D."/>
            <person name="Rohde M."/>
            <person name="Goker M."/>
            <person name="Spring S."/>
            <person name="Woyke T."/>
            <person name="Bristow J."/>
            <person name="Eisen J.A."/>
            <person name="Markowitz V."/>
            <person name="Hugenholtz P."/>
            <person name="Kyrpides N.C."/>
            <person name="Klenk H.P."/>
        </authorList>
    </citation>
    <scope>NUCLEOTIDE SEQUENCE [LARGE SCALE GENOMIC DNA]</scope>
    <source>
        <strain evidence="16">ATCC 49924 / DSM 5501 / Z-7288</strain>
    </source>
</reference>
<feature type="domain" description="UvrD-like helicase C-terminal" evidence="14">
    <location>
        <begin position="286"/>
        <end position="561"/>
    </location>
</feature>
<evidence type="ECO:0000259" key="13">
    <source>
        <dbReference type="PROSITE" id="PS51198"/>
    </source>
</evidence>
<evidence type="ECO:0000256" key="3">
    <source>
        <dbReference type="ARBA" id="ARBA00022801"/>
    </source>
</evidence>
<dbReference type="PROSITE" id="PS51198">
    <property type="entry name" value="UVRD_HELICASE_ATP_BIND"/>
    <property type="match status" value="1"/>
</dbReference>
<dbReference type="GO" id="GO:0005829">
    <property type="term" value="C:cytosol"/>
    <property type="evidence" value="ECO:0007669"/>
    <property type="project" value="TreeGrafter"/>
</dbReference>
<accession>D9QT48</accession>
<dbReference type="InterPro" id="IPR014016">
    <property type="entry name" value="UvrD-like_ATP-bd"/>
</dbReference>
<dbReference type="FunFam" id="1.10.10.160:FF:000001">
    <property type="entry name" value="ATP-dependent DNA helicase"/>
    <property type="match status" value="1"/>
</dbReference>
<evidence type="ECO:0000313" key="15">
    <source>
        <dbReference type="EMBL" id="ADL13548.1"/>
    </source>
</evidence>
<keyword evidence="16" id="KW-1185">Reference proteome</keyword>
<dbReference type="Pfam" id="PF13361">
    <property type="entry name" value="UvrD_C"/>
    <property type="match status" value="1"/>
</dbReference>
<dbReference type="EMBL" id="CP002105">
    <property type="protein sequence ID" value="ADL13548.1"/>
    <property type="molecule type" value="Genomic_DNA"/>
</dbReference>
<dbReference type="InterPro" id="IPR013986">
    <property type="entry name" value="DExx_box_DNA_helicase_dom_sf"/>
</dbReference>
<dbReference type="SUPFAM" id="SSF52540">
    <property type="entry name" value="P-loop containing nucleoside triphosphate hydrolases"/>
    <property type="match status" value="1"/>
</dbReference>
<evidence type="ECO:0000256" key="9">
    <source>
        <dbReference type="ARBA" id="ARBA00048988"/>
    </source>
</evidence>
<dbReference type="InterPro" id="IPR027417">
    <property type="entry name" value="P-loop_NTPase"/>
</dbReference>
<sequence>MEILDGLNPQQKKAVKHKDGPLLVLAGAGSGKTMVLTHRIAYLIQQCNVEPYNLLAVTFTNKAAEEMRERIEKLIAQDSEDIWMSTFHSIAVRILRREINKLGYDRNFTIYDTTDQQALIKDIIKNQLDLDPKQFKPRSVLNQISNAKNDLIDVSAFQQGVGSYFERVVGEIYESYQQQLKENNALDFDDLIMKTVELFEEYELVLEYYQNRFRYILVDEYQDVNHAQYRLINLLAEDHKNICVVGDDDQGIYGFRGADISNILDFEEDYSQTEIIKLEQNYRSTERILDAAYEVVRNNRGRKPKKLWTENDQGAPIKQYKARGETEEAEYITEEIMKLREEEALDYDDFAVLYRTNAQSRVLEEVFRKQGIPYRIIGGLKFYERKEIKDILAYLRVLYNPSDDICLQRIINVPKRGIGATTVGRLNNFAAQHNISLYEAVQRVEEIDSINSRCSGQVRRFNELMSYFRQRADELNALELTKELLDETDYLKNLRQEDTDQARSRIENIKELLTDIEEYIEQEGDITLGGYLEEVALITDVDNLEAEASAVVMMTLHSAKGLEFPVVFLSGMEEGLFPHSRSFDDKEAIEEERRLCYVGMTRAEEKLYLTHALSRKIYGQRSYNPVSRFIEEIPQQLFCTNEENEQQHSDKSQPEYTVGDQVKHPEWGTGRIVNTEASGQDLQVAVAFPDQGIKKLLVAYASLEKVN</sequence>
<evidence type="ECO:0000256" key="8">
    <source>
        <dbReference type="ARBA" id="ARBA00034617"/>
    </source>
</evidence>
<gene>
    <name evidence="15" type="ordered locus">Acear_2058</name>
</gene>
<dbReference type="GO" id="GO:0005524">
    <property type="term" value="F:ATP binding"/>
    <property type="evidence" value="ECO:0007669"/>
    <property type="project" value="UniProtKB-UniRule"/>
</dbReference>
<dbReference type="Gene3D" id="3.40.50.300">
    <property type="entry name" value="P-loop containing nucleotide triphosphate hydrolases"/>
    <property type="match status" value="2"/>
</dbReference>
<feature type="region of interest" description="Disordered" evidence="12">
    <location>
        <begin position="642"/>
        <end position="661"/>
    </location>
</feature>
<feature type="binding site" evidence="10">
    <location>
        <begin position="26"/>
        <end position="33"/>
    </location>
    <ligand>
        <name>ATP</name>
        <dbReference type="ChEBI" id="CHEBI:30616"/>
    </ligand>
</feature>
<organism evidence="15 16">
    <name type="scientific">Acetohalobium arabaticum (strain ATCC 49924 / DSM 5501 / Z-7288)</name>
    <dbReference type="NCBI Taxonomy" id="574087"/>
    <lineage>
        <taxon>Bacteria</taxon>
        <taxon>Bacillati</taxon>
        <taxon>Bacillota</taxon>
        <taxon>Clostridia</taxon>
        <taxon>Halanaerobiales</taxon>
        <taxon>Halobacteroidaceae</taxon>
        <taxon>Acetohalobium</taxon>
    </lineage>
</organism>
<evidence type="ECO:0000256" key="2">
    <source>
        <dbReference type="ARBA" id="ARBA00022741"/>
    </source>
</evidence>
<dbReference type="PANTHER" id="PTHR11070:SF2">
    <property type="entry name" value="ATP-DEPENDENT DNA HELICASE SRS2"/>
    <property type="match status" value="1"/>
</dbReference>
<dbReference type="HOGENOM" id="CLU_004585_5_2_9"/>
<dbReference type="eggNOG" id="COG0210">
    <property type="taxonomic scope" value="Bacteria"/>
</dbReference>
<dbReference type="Proteomes" id="UP000001661">
    <property type="component" value="Chromosome"/>
</dbReference>
<evidence type="ECO:0000256" key="10">
    <source>
        <dbReference type="PROSITE-ProRule" id="PRU00560"/>
    </source>
</evidence>
<keyword evidence="2 10" id="KW-0547">Nucleotide-binding</keyword>
<protein>
    <recommendedName>
        <fullName evidence="11">ATP-dependent DNA helicase</fullName>
        <ecNumber evidence="11">5.6.2.4</ecNumber>
    </recommendedName>
</protein>
<evidence type="ECO:0000256" key="7">
    <source>
        <dbReference type="ARBA" id="ARBA00023235"/>
    </source>
</evidence>